<sequence length="235" mass="26700">MRGHPAPASSGEPRRRAKGGEAGQPEEVERSAAGPPQLIFLQDEEFISSSLSSLASEEKVEAGKPKEAEAKGLGNAEESPREGDPKSKEDPKNKPLPDNPEVVTIQAWWRGTLVRRTLLHAAVSVTVIQRWWRWLQASRLERRRRKALEAFAQKEWAAVRLQAWVRMWRIRLRYCRLLHAARVIQGYWRCHACASRGFVSGHYRVMANQLHLELEIVLGSEPCFVSECIPLPIKQ</sequence>
<name>A0A6J2M7Z3_9CHIR</name>
<evidence type="ECO:0000313" key="4">
    <source>
        <dbReference type="RefSeq" id="XP_028374395.1"/>
    </source>
</evidence>
<feature type="region of interest" description="Disordered" evidence="2">
    <location>
        <begin position="1"/>
        <end position="36"/>
    </location>
</feature>
<dbReference type="PANTHER" id="PTHR21633:SF14">
    <property type="entry name" value="IQ DOMAIN-CONTAINING PROTEIN F1"/>
    <property type="match status" value="1"/>
</dbReference>
<proteinExistence type="predicted"/>
<dbReference type="InterPro" id="IPR000048">
    <property type="entry name" value="IQ_motif_EF-hand-BS"/>
</dbReference>
<reference evidence="4" key="1">
    <citation type="submission" date="2025-08" db="UniProtKB">
        <authorList>
            <consortium name="RefSeq"/>
        </authorList>
    </citation>
    <scope>IDENTIFICATION</scope>
    <source>
        <tissue evidence="4">Muscle</tissue>
    </source>
</reference>
<feature type="compositionally biased region" description="Basic and acidic residues" evidence="2">
    <location>
        <begin position="56"/>
        <end position="70"/>
    </location>
</feature>
<dbReference type="FunFam" id="1.20.5.190:FF:000014">
    <property type="entry name" value="IQ motif containing F5"/>
    <property type="match status" value="1"/>
</dbReference>
<dbReference type="GO" id="GO:0005516">
    <property type="term" value="F:calmodulin binding"/>
    <property type="evidence" value="ECO:0007669"/>
    <property type="project" value="TreeGrafter"/>
</dbReference>
<dbReference type="PROSITE" id="PS50096">
    <property type="entry name" value="IQ"/>
    <property type="match status" value="2"/>
</dbReference>
<accession>A0A6J2M7Z3</accession>
<dbReference type="Proteomes" id="UP000504628">
    <property type="component" value="Chromosome 7"/>
</dbReference>
<dbReference type="Gene3D" id="1.20.5.190">
    <property type="match status" value="2"/>
</dbReference>
<keyword evidence="1" id="KW-0677">Repeat</keyword>
<dbReference type="PANTHER" id="PTHR21633">
    <property type="entry name" value="IQ MOTIF CONTAINING F"/>
    <property type="match status" value="1"/>
</dbReference>
<evidence type="ECO:0000256" key="2">
    <source>
        <dbReference type="SAM" id="MobiDB-lite"/>
    </source>
</evidence>
<dbReference type="RefSeq" id="XP_028374395.1">
    <property type="nucleotide sequence ID" value="XM_028518594.2"/>
</dbReference>
<keyword evidence="3" id="KW-1185">Reference proteome</keyword>
<feature type="region of interest" description="Disordered" evidence="2">
    <location>
        <begin position="52"/>
        <end position="99"/>
    </location>
</feature>
<dbReference type="InParanoid" id="A0A6J2M7Z3"/>
<dbReference type="OrthoDB" id="9803391at2759"/>
<dbReference type="InterPro" id="IPR039887">
    <property type="entry name" value="IQCF"/>
</dbReference>
<dbReference type="Pfam" id="PF00612">
    <property type="entry name" value="IQ"/>
    <property type="match status" value="2"/>
</dbReference>
<dbReference type="FunFam" id="1.20.5.190:FF:000015">
    <property type="entry name" value="IQ motif containing F5"/>
    <property type="match status" value="1"/>
</dbReference>
<evidence type="ECO:0000256" key="1">
    <source>
        <dbReference type="ARBA" id="ARBA00022737"/>
    </source>
</evidence>
<dbReference type="AlphaFoldDB" id="A0A6J2M7Z3"/>
<feature type="compositionally biased region" description="Basic and acidic residues" evidence="2">
    <location>
        <begin position="78"/>
        <end position="95"/>
    </location>
</feature>
<protein>
    <submittedName>
        <fullName evidence="4">IQ domain-containing protein F5-like</fullName>
    </submittedName>
</protein>
<dbReference type="KEGG" id="pdic:114501834"/>
<dbReference type="FunCoup" id="A0A6J2M7Z3">
    <property type="interactions" value="6"/>
</dbReference>
<evidence type="ECO:0000313" key="3">
    <source>
        <dbReference type="Proteomes" id="UP000504628"/>
    </source>
</evidence>
<dbReference type="GeneID" id="114501834"/>
<dbReference type="SMART" id="SM00015">
    <property type="entry name" value="IQ"/>
    <property type="match status" value="4"/>
</dbReference>
<gene>
    <name evidence="4" type="primary">LOC114501834</name>
</gene>
<organism evidence="3 4">
    <name type="scientific">Phyllostomus discolor</name>
    <name type="common">pale spear-nosed bat</name>
    <dbReference type="NCBI Taxonomy" id="89673"/>
    <lineage>
        <taxon>Eukaryota</taxon>
        <taxon>Metazoa</taxon>
        <taxon>Chordata</taxon>
        <taxon>Craniata</taxon>
        <taxon>Vertebrata</taxon>
        <taxon>Euteleostomi</taxon>
        <taxon>Mammalia</taxon>
        <taxon>Eutheria</taxon>
        <taxon>Laurasiatheria</taxon>
        <taxon>Chiroptera</taxon>
        <taxon>Yangochiroptera</taxon>
        <taxon>Phyllostomidae</taxon>
        <taxon>Phyllostominae</taxon>
        <taxon>Phyllostomus</taxon>
    </lineage>
</organism>